<proteinExistence type="predicted"/>
<protein>
    <submittedName>
        <fullName evidence="1">Uncharacterized protein</fullName>
    </submittedName>
</protein>
<keyword evidence="2" id="KW-1185">Reference proteome</keyword>
<evidence type="ECO:0000313" key="1">
    <source>
        <dbReference type="EMBL" id="KAK4319139.1"/>
    </source>
</evidence>
<dbReference type="Proteomes" id="UP001292094">
    <property type="component" value="Unassembled WGS sequence"/>
</dbReference>
<sequence>MVTAQEEEYITTVSYVAANGGGLDVYSPKCSRFEIQLVVTVSRPPPAPWGGDQGWFNFMSLVYGLRTLGVVREGAMGSTVHTYKATQLILLMRHSAIPVDL</sequence>
<name>A0AAE1Q446_9EUCA</name>
<comment type="caution">
    <text evidence="1">The sequence shown here is derived from an EMBL/GenBank/DDBJ whole genome shotgun (WGS) entry which is preliminary data.</text>
</comment>
<gene>
    <name evidence="1" type="ORF">Pmani_009899</name>
</gene>
<evidence type="ECO:0000313" key="2">
    <source>
        <dbReference type="Proteomes" id="UP001292094"/>
    </source>
</evidence>
<accession>A0AAE1Q446</accession>
<dbReference type="EMBL" id="JAWZYT010000780">
    <property type="protein sequence ID" value="KAK4319139.1"/>
    <property type="molecule type" value="Genomic_DNA"/>
</dbReference>
<dbReference type="AlphaFoldDB" id="A0AAE1Q446"/>
<organism evidence="1 2">
    <name type="scientific">Petrolisthes manimaculis</name>
    <dbReference type="NCBI Taxonomy" id="1843537"/>
    <lineage>
        <taxon>Eukaryota</taxon>
        <taxon>Metazoa</taxon>
        <taxon>Ecdysozoa</taxon>
        <taxon>Arthropoda</taxon>
        <taxon>Crustacea</taxon>
        <taxon>Multicrustacea</taxon>
        <taxon>Malacostraca</taxon>
        <taxon>Eumalacostraca</taxon>
        <taxon>Eucarida</taxon>
        <taxon>Decapoda</taxon>
        <taxon>Pleocyemata</taxon>
        <taxon>Anomura</taxon>
        <taxon>Galatheoidea</taxon>
        <taxon>Porcellanidae</taxon>
        <taxon>Petrolisthes</taxon>
    </lineage>
</organism>
<reference evidence="1" key="1">
    <citation type="submission" date="2023-11" db="EMBL/GenBank/DDBJ databases">
        <title>Genome assemblies of two species of porcelain crab, Petrolisthes cinctipes and Petrolisthes manimaculis (Anomura: Porcellanidae).</title>
        <authorList>
            <person name="Angst P."/>
        </authorList>
    </citation>
    <scope>NUCLEOTIDE SEQUENCE</scope>
    <source>
        <strain evidence="1">PB745_02</strain>
        <tissue evidence="1">Gill</tissue>
    </source>
</reference>